<dbReference type="Gene3D" id="2.30.38.10">
    <property type="entry name" value="Luciferase, Domain 3"/>
    <property type="match status" value="4"/>
</dbReference>
<evidence type="ECO:0000256" key="1">
    <source>
        <dbReference type="ARBA" id="ARBA00001957"/>
    </source>
</evidence>
<dbReference type="CDD" id="cd19531">
    <property type="entry name" value="LCL_NRPS-like"/>
    <property type="match status" value="3"/>
</dbReference>
<feature type="domain" description="Carrier" evidence="8">
    <location>
        <begin position="3933"/>
        <end position="4008"/>
    </location>
</feature>
<feature type="domain" description="Carrier" evidence="8">
    <location>
        <begin position="1839"/>
        <end position="1914"/>
    </location>
</feature>
<dbReference type="Gene3D" id="3.30.559.10">
    <property type="entry name" value="Chloramphenicol acetyltransferase-like domain"/>
    <property type="match status" value="3"/>
</dbReference>
<dbReference type="Gene3D" id="1.10.1200.10">
    <property type="entry name" value="ACP-like"/>
    <property type="match status" value="4"/>
</dbReference>
<dbReference type="Gene3D" id="1.10.287.490">
    <property type="entry name" value="Helix hairpin bin"/>
    <property type="match status" value="1"/>
</dbReference>
<dbReference type="SUPFAM" id="SSF56801">
    <property type="entry name" value="Acetyl-CoA synthetase-like"/>
    <property type="match status" value="4"/>
</dbReference>
<dbReference type="InterPro" id="IPR045851">
    <property type="entry name" value="AMP-bd_C_sf"/>
</dbReference>
<dbReference type="SUPFAM" id="SSF53474">
    <property type="entry name" value="alpha/beta-Hydrolases"/>
    <property type="match status" value="1"/>
</dbReference>
<dbReference type="NCBIfam" id="NF003417">
    <property type="entry name" value="PRK04813.1"/>
    <property type="match status" value="4"/>
</dbReference>
<keyword evidence="7" id="KW-0511">Multifunctional enzyme</keyword>
<dbReference type="InterPro" id="IPR000873">
    <property type="entry name" value="AMP-dep_synth/lig_dom"/>
</dbReference>
<dbReference type="InterPro" id="IPR001242">
    <property type="entry name" value="Condensation_dom"/>
</dbReference>
<dbReference type="PROSITE" id="PS00455">
    <property type="entry name" value="AMP_BINDING"/>
    <property type="match status" value="4"/>
</dbReference>
<dbReference type="Pfam" id="PF00501">
    <property type="entry name" value="AMP-binding"/>
    <property type="match status" value="4"/>
</dbReference>
<dbReference type="CDD" id="cd05930">
    <property type="entry name" value="A_NRPS"/>
    <property type="match status" value="2"/>
</dbReference>
<comment type="caution">
    <text evidence="9">The sequence shown here is derived from an EMBL/GenBank/DDBJ whole genome shotgun (WGS) entry which is preliminary data.</text>
</comment>
<dbReference type="PROSITE" id="PS00012">
    <property type="entry name" value="PHOSPHOPANTETHEINE"/>
    <property type="match status" value="3"/>
</dbReference>
<keyword evidence="4" id="KW-0597">Phosphoprotein</keyword>
<evidence type="ECO:0000256" key="6">
    <source>
        <dbReference type="ARBA" id="ARBA00023194"/>
    </source>
</evidence>
<sequence>MLTKSVFLWKTLRRMLMIDKYSQNMMLAGGQFEKEQQYWLNKLQGEIVLSEFPRDADRSAALPDKMSAMKYDFPSELSQKLQNITSKSDFASYMILLSGVTYILHRYTSQSEIIVGMPVFKQNKQSSVLVNSLLLLQTTFNQDNCTFKQWLTAVKEIILSANEHQNFPFAKLAELLDLPRGSEDKHYLPTLVLLDSIHDRSIVDHVQSNVIFQFSKAEEHVELVVQYNTGMYSEFLMKQIVFHLIHFMRSALNEPDRSLADFELVSKAEKMTLLDEFNQTGAAFPQDQTIHGLFEEQVQRTPERIAVSCGEERLTYRQLNERASSLARNLRSYGVWPDVRVGLLVERSLDMLVGIIATLKAGGAYVPLDPDYPPERTQFMLEDSGARVLLTQPHLAGKVPYDGVVLDMSDDELYAWDFADLEPVNVPHDMAYIIYTSGTTGKPKGVMIEHQNVVRLLVHDRLQFDFSERDVWTVFHSFCFDFSVWEMYGALLYGGRCVVVPKTTAQNPKAFAQLLLQEQVTILNQTPTAFYTLIQEELQQPGKELAIRYVIFGGEALNPVMLKPWKEKYPDTLLINMYGITETTVHVTYKEITDREIETNLSNIGRPIPTLTSYIFDAQRRLVPIGVVGELYVGGDGVARGYLNREELTAERFVANPYKPEERLYRSGDLARLLPSGEMEYFGRIDHQVKIRGHRIELGEIETQLLRHEWIKEATVLAQDDEQGQKFLCAYFISDGELTVSELRAHIGSDLPAYMIPSHFVKLDKIPLTANGKIDRKALPKPEGGLDSGTAYVAPRTEMEEGIAQIWQEVLGCSQVGMLDDFFALGGHSLKAMSLLTALHKAYDVEVPLSLIFETPNIEAVARFIEVVDVESGGFMAIRPAPQQDVYPVSSAQKRMYIINQFEGSGTGYNMPGMFILKGKLDRNRLGEAFRRLIERHETLRTSFETVNGEPFQRVHASVPFEISYTEVDGGEPSRVEVEALIRLFIQPFDLQLAPLLRVGLIQLADEHHLFMCDMHHIISDGVSMSILVKEFTELYHGASLPELSVQYKDFAVWQHDSLHSEKLKKQEAYWLDLFEGELPQLELPTDYARPTVQSFEGDHLSLQAEKRILDGIKRIAAETGTTLYMVLLAAYNILLSKYSGKEDIVVGTPTAGRSHADVDGIIGMFVGTLAMRNKPEGHKTFKQFLAEVRLNAMMAYTHQDYPFESLLEKLNIVRDISRNPLFDTMFMVQNIDVQEAGFEELHVEPYAVENYISKFDLSLEAKEAANGLTVHIEYSTNLFERETVERMGRHYLVLLESIVQEPERKLAELDMLSEEERRQILVDFNDTQTDYPSEMTIAALFERQAQQTPDHPAITWKGQQLTYRQLNEQANRLARTLIAQGVGPDHVVGLMAEHKLELMVGLLGILKAGGAFLLLDLDVPVERMKFMLEDSGARIILSERHLRQQTTAFAFVQVIILDDEVVPYDNDCSNLELPGSSRDLAYVIYTSGSTGKPKGVLIEQRSVVRLVKETNYVQWSADERILQTGALGFDAITFEIFGALLNGGTLYLTDKSVILDSEQLGAVIAENRITTMWLTSPLFNQLSQENAELFAGVRQLLVGGDALSPSHINHVRSKCPGLRLINGYGPTENTTFSTTFPIERDYEGSIPIGRPISNSIAYIVNKYNQLQPVGVPGELYVGGDGVARGYANRPELTAETFVPNPFIAGETMYRTGDLAKWLPDGTIEYRGRIDQQVKIRGYRIELGEIEVELMKHPAMKDAVVIAREDANGQKFLCAYIVVEQELGAPEVKAFLAQELPSYMVPMYVVQMEKLPLTVNGKIDRRELPEPEGGLGSETEYAAPSNETEELLCVIWQDVLGVPQVGIRDDFFLLGGHSLKAMTLLARIKQQLQVNVQLRVLFESPTIEALALHIAQADREAYTALKPVEPRDYYPVSSAQKRMFVLGQFEGSGTAYNMPGSMFIEGELNLERFKQSFIRLVERHESLRTSFSVVDGEPVQIVHRNLQFEIEYIDCVQDDTEVDRLVEQFVRPFDLTKAPLLHVGLIHLQPGRHLFLFDMHHIISDGVSMAILVDEFVRLYQGEPLPELSIHYKDFAVWQNEFFQSELMQKQETYWLSQFEGEIPVLDLPTDFSRPSIQSFEGDYMTALSGKELTDELKGLAAETGTTLYMVLLAAYHVLMSKYSGQEDIVIGTPIAGRPRAELEPVIGMFVNTLALRNRSEGGQTFKQFLASVKDTTLSAFEHQDYPFESLVDKLNMARDLSRNPLFDTMFSMQNISVRAAQMEGLQFTPYETESRIAKFDLSMEATEEEDQIRFNLEYSTRLFTRATMERLASHYLRAIHQIVSNPDMKLAEIDILSAAERHEIIHVFNDTREPFNLDVTMPQLFEQQTAQTPDRIAVSFEGTHITYRELNERANRLARYLLLKGMKQEDLGAILLHRSPKMIVCILAIWKAGGAYVPIDPDYPPQRIRDMLADSGAVCLLTEMPYVTPAIQHDYNGVIIPIDTDDEVIRQVEEENVKLPVPVSGNLAYVIYTSGSTGKPKGAMLEHAGMLNHMDAMISAFHLDEQSVIVQNAPHCFDISVWQLVTALVIGGRTAMYSHELVLNAREFMKHVAEDKATVLEVVVSYMTAMLDLPEAIPLPDLQYVLVTGESIKPPLARKWFERYPHVKLVNAYGPTEASDDITLYEMDEAPKLETVPIGKPVQNLHVYIVDPYMKLVPIGVQGELCVSGIGVGRGYLNDPERTKKVFMEDPFRSETGIRMYKTGDLARFLPDGNLEYIGRVDHQVKIRGYRIELGEIEANLLKQADIKEAVVIDRTDSHTQKYLCAYFVSDEMMPASELKESLSKELPGYMVPSYFVQMDQLPLTPNGKINRKALPEPDGGQEHDYMAPSNETERTLCGIWQPILGIGRIGIHDNFFELGGHSLKAMMLLAQIHRETGVEVPLRTLFEMPTVQQIAKFIDQSASHDYHAIQPAEEQPYYPLSSAQKRMFILQQFESGSVGYNMPDVMLIEGELDFGRFEQAYRALVSRHEALRTSFHTVDGEPRQMVHTDAELHTQIEVFEADSDEAAVQLVQSIIRPFNLSEAPLIRAAVIRRADDKHVFVLDMHHIVSDGVSSGIIVNDFAAMYAGAEQPKLTIQYKDFAVWQNEQFQSGVMQRHEQYWLSKFAGEVPLLNLATDYPRPQVKSFAGDYIVFGSGLKRMEQLNRLAASQGTTLYMVLLAAFNVLLAKYSGQDDLVVGTPIAGRPHADVESVVGMFVNTLALWSRPEAGLTFQNFLQQVKETSLHAYEHQDYPFELLVEKLGVQRDLSRNPLFDTIFIFQNTDEAVIELNELQFKPFPLEHKVAKFDLALTAVETEGEIGFNLAYSTKLFNKATVERMGRHLLKLIDNLLDRPDTSLAEIDIVTEDELSQIALFNSTQTDVLNNNTLHGLFEEQVARTPKQTAVVCAGRQLTYAELNTKANQLARTLRDKGVRQEMRVGIMADRSLELIVGIMAILKAGGAYVPIDPQYPQERIRYMLEDSGTAIVLTQERVIAGMSGELKPAFSGELLDLNDDQHYAADGSNLKQVNALTDLAYIIYTSGTTGKPKGVMIEHRSIAGNLLWRKSEYALSTNDKVLQLFSFAFDGFVTSFFTPILAGATVILPQEEEAKDPFALKKQIAEHRITHFISVPSLYAALLECMNTEEAESLRIITVAGEKVNKHVIERSKQLYPHIELVNEYGPTESSVVATFLRDLAPDKDITIGRPITNTQVYIVNETSHHLQPIGIIGELCIAGDGLARGYLNRDDLTAEKFVANPFTTKAGTNIRLYKTGDLARLLSNGTIEYIGRLDEQVKIRGYRIELEEIEANLLRHEHVQEAVVVTEEMNGEKVLCAYIVAGESTDMAELRAYLSSELPAYMVPSYFIRMEAMPLTPNGKLDKKSLPKPDESTLARAAYVTPRNATEERLAAIWQEILGLKQVGVHDNFFEIGGHSLKAIQLVTRIYESMREELPLQYLFQHPTVEQMAQYMDSKELRIDFNKPITLLNRKTDRQVFCFPPVGGIGFVFKELAEQIGSHALYGLDFIESEDRLERYIELVTSVQAEGPYVFMGYSAGGNLMFELTKAMEAKGYVVSDLIMLDASRKSKVIRQSEKVVAKEVDALLQEAESNAKYEAYVSNELIKNSVIQKMKSYMIYLNGLQNSGSVRANVHFVQNGIKPSSKLSGSTLWNQSTTAKYRSYEGAGPHEDMLDAPYAAKNAEIVKEILSL</sequence>
<evidence type="ECO:0000256" key="7">
    <source>
        <dbReference type="ARBA" id="ARBA00023268"/>
    </source>
</evidence>
<accession>A0ABX1XST5</accession>
<dbReference type="PROSITE" id="PS50075">
    <property type="entry name" value="CARRIER"/>
    <property type="match status" value="4"/>
</dbReference>
<dbReference type="Pfam" id="PF13193">
    <property type="entry name" value="AMP-binding_C"/>
    <property type="match status" value="4"/>
</dbReference>
<dbReference type="Gene3D" id="3.30.559.30">
    <property type="entry name" value="Nonribosomal peptide synthetase, condensation domain"/>
    <property type="match status" value="4"/>
</dbReference>
<dbReference type="InterPro" id="IPR025110">
    <property type="entry name" value="AMP-bd_C"/>
</dbReference>
<dbReference type="NCBIfam" id="TIGR01733">
    <property type="entry name" value="AA-adenyl-dom"/>
    <property type="match status" value="4"/>
</dbReference>
<dbReference type="Pfam" id="PF00550">
    <property type="entry name" value="PP-binding"/>
    <property type="match status" value="4"/>
</dbReference>
<dbReference type="InterPro" id="IPR029058">
    <property type="entry name" value="AB_hydrolase_fold"/>
</dbReference>
<evidence type="ECO:0000313" key="10">
    <source>
        <dbReference type="Proteomes" id="UP000616779"/>
    </source>
</evidence>
<dbReference type="InterPro" id="IPR020806">
    <property type="entry name" value="PKS_PP-bd"/>
</dbReference>
<protein>
    <submittedName>
        <fullName evidence="9">Amino acid adenylation domain-containing protein</fullName>
    </submittedName>
</protein>
<keyword evidence="3" id="KW-0596">Phosphopantetheine</keyword>
<dbReference type="Pfam" id="PF00668">
    <property type="entry name" value="Condensation"/>
    <property type="match status" value="4"/>
</dbReference>
<dbReference type="InterPro" id="IPR001031">
    <property type="entry name" value="Thioesterase"/>
</dbReference>
<keyword evidence="5" id="KW-0677">Repeat</keyword>
<evidence type="ECO:0000256" key="5">
    <source>
        <dbReference type="ARBA" id="ARBA00022737"/>
    </source>
</evidence>
<organism evidence="9 10">
    <name type="scientific">Paenibacillus phytorum</name>
    <dbReference type="NCBI Taxonomy" id="2654977"/>
    <lineage>
        <taxon>Bacteria</taxon>
        <taxon>Bacillati</taxon>
        <taxon>Bacillota</taxon>
        <taxon>Bacilli</taxon>
        <taxon>Bacillales</taxon>
        <taxon>Paenibacillaceae</taxon>
        <taxon>Paenibacillus</taxon>
    </lineage>
</organism>
<evidence type="ECO:0000256" key="3">
    <source>
        <dbReference type="ARBA" id="ARBA00022450"/>
    </source>
</evidence>
<dbReference type="Gene3D" id="3.40.50.980">
    <property type="match status" value="8"/>
</dbReference>
<comment type="cofactor">
    <cofactor evidence="1">
        <name>pantetheine 4'-phosphate</name>
        <dbReference type="ChEBI" id="CHEBI:47942"/>
    </cofactor>
</comment>
<dbReference type="SUPFAM" id="SSF52777">
    <property type="entry name" value="CoA-dependent acyltransferases"/>
    <property type="match status" value="7"/>
</dbReference>
<dbReference type="InterPro" id="IPR020845">
    <property type="entry name" value="AMP-binding_CS"/>
</dbReference>
<dbReference type="InterPro" id="IPR009081">
    <property type="entry name" value="PP-bd_ACP"/>
</dbReference>
<gene>
    <name evidence="9" type="ORF">GC098_06630</name>
</gene>
<name>A0ABX1XST5_9BACL</name>
<dbReference type="InterPro" id="IPR036736">
    <property type="entry name" value="ACP-like_sf"/>
</dbReference>
<dbReference type="PANTHER" id="PTHR45527">
    <property type="entry name" value="NONRIBOSOMAL PEPTIDE SYNTHETASE"/>
    <property type="match status" value="1"/>
</dbReference>
<reference evidence="9 10" key="1">
    <citation type="submission" date="2019-10" db="EMBL/GenBank/DDBJ databases">
        <title>Description of Paenibacillus terrestris sp. nov.</title>
        <authorList>
            <person name="Carlier A."/>
            <person name="Qi S."/>
        </authorList>
    </citation>
    <scope>NUCLEOTIDE SEQUENCE [LARGE SCALE GENOMIC DNA]</scope>
    <source>
        <strain evidence="9 10">LMG 31458</strain>
    </source>
</reference>
<dbReference type="InterPro" id="IPR010071">
    <property type="entry name" value="AA_adenyl_dom"/>
</dbReference>
<dbReference type="CDD" id="cd17643">
    <property type="entry name" value="A_NRPS_Cytc1-like"/>
    <property type="match status" value="1"/>
</dbReference>
<comment type="similarity">
    <text evidence="2">Belongs to the ATP-dependent AMP-binding enzyme family.</text>
</comment>
<evidence type="ECO:0000259" key="8">
    <source>
        <dbReference type="PROSITE" id="PS50075"/>
    </source>
</evidence>
<keyword evidence="6" id="KW-0045">Antibiotic biosynthesis</keyword>
<evidence type="ECO:0000256" key="2">
    <source>
        <dbReference type="ARBA" id="ARBA00006432"/>
    </source>
</evidence>
<evidence type="ECO:0000313" key="9">
    <source>
        <dbReference type="EMBL" id="NOU71106.1"/>
    </source>
</evidence>
<feature type="domain" description="Carrier" evidence="8">
    <location>
        <begin position="794"/>
        <end position="869"/>
    </location>
</feature>
<dbReference type="SUPFAM" id="SSF47336">
    <property type="entry name" value="ACP-like"/>
    <property type="match status" value="4"/>
</dbReference>
<dbReference type="InterPro" id="IPR006162">
    <property type="entry name" value="Ppantetheine_attach_site"/>
</dbReference>
<keyword evidence="10" id="KW-1185">Reference proteome</keyword>
<dbReference type="CDD" id="cd12117">
    <property type="entry name" value="A_NRPS_Srf_like"/>
    <property type="match status" value="1"/>
</dbReference>
<feature type="domain" description="Carrier" evidence="8">
    <location>
        <begin position="2885"/>
        <end position="2960"/>
    </location>
</feature>
<dbReference type="PANTHER" id="PTHR45527:SF1">
    <property type="entry name" value="FATTY ACID SYNTHASE"/>
    <property type="match status" value="1"/>
</dbReference>
<dbReference type="Gene3D" id="3.40.50.1820">
    <property type="entry name" value="alpha/beta hydrolase"/>
    <property type="match status" value="1"/>
</dbReference>
<dbReference type="SMART" id="SM00823">
    <property type="entry name" value="PKS_PP"/>
    <property type="match status" value="4"/>
</dbReference>
<dbReference type="EMBL" id="WHOA01000039">
    <property type="protein sequence ID" value="NOU71106.1"/>
    <property type="molecule type" value="Genomic_DNA"/>
</dbReference>
<dbReference type="Pfam" id="PF00975">
    <property type="entry name" value="Thioesterase"/>
    <property type="match status" value="1"/>
</dbReference>
<dbReference type="Proteomes" id="UP000616779">
    <property type="component" value="Unassembled WGS sequence"/>
</dbReference>
<dbReference type="InterPro" id="IPR023213">
    <property type="entry name" value="CAT-like_dom_sf"/>
</dbReference>
<dbReference type="Gene3D" id="3.30.300.30">
    <property type="match status" value="4"/>
</dbReference>
<proteinExistence type="inferred from homology"/>
<evidence type="ECO:0000256" key="4">
    <source>
        <dbReference type="ARBA" id="ARBA00022553"/>
    </source>
</evidence>